<evidence type="ECO:0000256" key="6">
    <source>
        <dbReference type="ARBA" id="ARBA00023268"/>
    </source>
</evidence>
<evidence type="ECO:0000256" key="5">
    <source>
        <dbReference type="ARBA" id="ARBA00022842"/>
    </source>
</evidence>
<dbReference type="Pfam" id="PF08335">
    <property type="entry name" value="GlnD_UR_UTase"/>
    <property type="match status" value="1"/>
</dbReference>
<dbReference type="PIRSF" id="PIRSF006288">
    <property type="entry name" value="PII_uridyltransf"/>
    <property type="match status" value="1"/>
</dbReference>
<comment type="similarity">
    <text evidence="7">Belongs to the GlnD family.</text>
</comment>
<dbReference type="GO" id="GO:0006808">
    <property type="term" value="P:regulation of nitrogen utilization"/>
    <property type="evidence" value="ECO:0007669"/>
    <property type="project" value="UniProtKB-UniRule"/>
</dbReference>
<dbReference type="GO" id="GO:0008081">
    <property type="term" value="F:phosphoric diester hydrolase activity"/>
    <property type="evidence" value="ECO:0007669"/>
    <property type="project" value="UniProtKB-UniRule"/>
</dbReference>
<evidence type="ECO:0000256" key="7">
    <source>
        <dbReference type="HAMAP-Rule" id="MF_00277"/>
    </source>
</evidence>
<dbReference type="InterPro" id="IPR003607">
    <property type="entry name" value="HD/PDEase_dom"/>
</dbReference>
<dbReference type="SMART" id="SM00471">
    <property type="entry name" value="HDc"/>
    <property type="match status" value="1"/>
</dbReference>
<dbReference type="HAMAP" id="MF_00277">
    <property type="entry name" value="PII_uridylyl_transf"/>
    <property type="match status" value="1"/>
</dbReference>
<protein>
    <recommendedName>
        <fullName evidence="7">Bifunctional uridylyltransferase/uridylyl-removing enzyme</fullName>
        <shortName evidence="7">UTase/UR</shortName>
    </recommendedName>
    <alternativeName>
        <fullName evidence="7">Bifunctional [protein-PII] modification enzyme</fullName>
    </alternativeName>
    <alternativeName>
        <fullName evidence="7">Bifunctional nitrogen sensor protein</fullName>
    </alternativeName>
    <domain>
        <recommendedName>
            <fullName evidence="7">[Protein-PII] uridylyltransferase</fullName>
            <shortName evidence="7">PII uridylyltransferase</shortName>
            <shortName evidence="7">UTase</shortName>
            <ecNumber evidence="7">2.7.7.59</ecNumber>
        </recommendedName>
    </domain>
    <domain>
        <recommendedName>
            <fullName evidence="7">[Protein-PII]-UMP uridylyl-removing enzyme</fullName>
            <shortName evidence="7">UR</shortName>
            <ecNumber evidence="7">3.1.4.-</ecNumber>
        </recommendedName>
    </domain>
</protein>
<dbReference type="PANTHER" id="PTHR47320:SF1">
    <property type="entry name" value="BIFUNCTIONAL URIDYLYLTRANSFERASE_URIDYLYL-REMOVING ENZYME"/>
    <property type="match status" value="1"/>
</dbReference>
<keyword evidence="4 7" id="KW-0378">Hydrolase</keyword>
<dbReference type="InterPro" id="IPR043519">
    <property type="entry name" value="NT_sf"/>
</dbReference>
<dbReference type="OrthoDB" id="9758038at2"/>
<organism evidence="10 11">
    <name type="scientific">Ramlibacter henchirensis</name>
    <dbReference type="NCBI Taxonomy" id="204072"/>
    <lineage>
        <taxon>Bacteria</taxon>
        <taxon>Pseudomonadati</taxon>
        <taxon>Pseudomonadota</taxon>
        <taxon>Betaproteobacteria</taxon>
        <taxon>Burkholderiales</taxon>
        <taxon>Comamonadaceae</taxon>
        <taxon>Ramlibacter</taxon>
    </lineage>
</organism>
<dbReference type="PANTHER" id="PTHR47320">
    <property type="entry name" value="BIFUNCTIONAL URIDYLYLTRANSFERASE/URIDYLYL-REMOVING ENZYME"/>
    <property type="match status" value="1"/>
</dbReference>
<evidence type="ECO:0000256" key="3">
    <source>
        <dbReference type="ARBA" id="ARBA00022737"/>
    </source>
</evidence>
<evidence type="ECO:0000259" key="8">
    <source>
        <dbReference type="PROSITE" id="PS51671"/>
    </source>
</evidence>
<name>A0A4Z0BSF9_9BURK</name>
<accession>A0A4Z0BSF9</accession>
<feature type="domain" description="ACT" evidence="8">
    <location>
        <begin position="805"/>
        <end position="874"/>
    </location>
</feature>
<dbReference type="Pfam" id="PF01909">
    <property type="entry name" value="NTP_transf_2"/>
    <property type="match status" value="1"/>
</dbReference>
<keyword evidence="3" id="KW-0677">Repeat</keyword>
<dbReference type="Proteomes" id="UP000298180">
    <property type="component" value="Unassembled WGS sequence"/>
</dbReference>
<dbReference type="InterPro" id="IPR010043">
    <property type="entry name" value="UTase/UR"/>
</dbReference>
<keyword evidence="5 7" id="KW-0460">Magnesium</keyword>
<dbReference type="SUPFAM" id="SSF81301">
    <property type="entry name" value="Nucleotidyltransferase"/>
    <property type="match status" value="1"/>
</dbReference>
<comment type="catalytic activity">
    <reaction evidence="7">
        <text>[protein-PII]-L-tyrosine + UTP = [protein-PII]-uridylyl-L-tyrosine + diphosphate</text>
        <dbReference type="Rhea" id="RHEA:13673"/>
        <dbReference type="Rhea" id="RHEA-COMP:12147"/>
        <dbReference type="Rhea" id="RHEA-COMP:12148"/>
        <dbReference type="ChEBI" id="CHEBI:33019"/>
        <dbReference type="ChEBI" id="CHEBI:46398"/>
        <dbReference type="ChEBI" id="CHEBI:46858"/>
        <dbReference type="ChEBI" id="CHEBI:90602"/>
        <dbReference type="EC" id="2.7.7.59"/>
    </reaction>
</comment>
<dbReference type="CDD" id="cd05401">
    <property type="entry name" value="NT_GlnE_GlnD_like"/>
    <property type="match status" value="1"/>
</dbReference>
<dbReference type="InterPro" id="IPR002934">
    <property type="entry name" value="Polymerase_NTP_transf_dom"/>
</dbReference>
<evidence type="ECO:0000256" key="2">
    <source>
        <dbReference type="ARBA" id="ARBA00022695"/>
    </source>
</evidence>
<feature type="domain" description="ACT" evidence="8">
    <location>
        <begin position="697"/>
        <end position="776"/>
    </location>
</feature>
<evidence type="ECO:0000313" key="10">
    <source>
        <dbReference type="EMBL" id="TFZ00939.1"/>
    </source>
</evidence>
<sequence>MASAVLQPIEEAPTAVLREQLKAQKAAINAALLKEGNPTRSIGALLRRLARHVDAAIKSLWQAGGFPEGIALVAVGGYGRGELFPHSDVDVLVLLPDGVHADGDAQLKQQLEAFIGRCWDTGLEIGSSVRTVSECVAAAQADVTIQTSLLESRPLAGDRPLFARFQQRFRETLDPRAFYIAKTLEMRQRHTKFENTPYSLEPNCKESPGGLRDLQVILWVAKAAGFGGSWDELAANGLATPLEAQQIQRNEALLSLIRARLHAIAGRREDRLVFDLQTAVAEAFGYRTQFSTEGRLLQRASEALMKRFYWAAKAVSQLNQILLLNIEDRLNPSGHELVPINPRFSIKDGMLEVASDDLYEKNPHAILETFLVYQTTVGIKGLSARTLRALYNARGLMDSKFRNDPVNHATFKAMLLHPSGITHSLRLMNQTSVLGRYLWVFRRIVGQMQHDLFHAYTVDQHILMVLRNVRRFFIAEHAHEYPFCSQLAAGYDRPYVLYVAALFHDIAKGRGGDHSELGAAEVRHFCRQHSIGAEDCGLIEFLVREHLTMSRIAQKEDLSDPAVISAFAKKVGNERTLTALYLLTVADIRGTSPKVWNAWKGKLLEDLYRATLRALGGHAPDKAAEIEARKRDALVQLQLHALPFEAHKKLWDTLDVGYFMRHDAGEIAWHTRHLSRHVGAAKPVVRARLSPVGEGLQVVVYTPDQPDLFARICGYFDQAGFSILDARIHTARNGYALDTFQVVTSMLPEHYRELISMVESELEQTLERAGPLPPPSRGRVSRRVKSFPLTPRVQLTPDERAQRWLLSISASDRVGLLYSVARVLARHKINLQLAKVSTLGERVEDTFLIDGAELQQNRRQIEIETELLEALAAA</sequence>
<dbReference type="Gene3D" id="3.30.70.260">
    <property type="match status" value="1"/>
</dbReference>
<keyword evidence="2 7" id="KW-0548">Nucleotidyltransferase</keyword>
<comment type="catalytic activity">
    <reaction evidence="7">
        <text>[protein-PII]-uridylyl-L-tyrosine + H2O = [protein-PII]-L-tyrosine + UMP + H(+)</text>
        <dbReference type="Rhea" id="RHEA:48600"/>
        <dbReference type="Rhea" id="RHEA-COMP:12147"/>
        <dbReference type="Rhea" id="RHEA-COMP:12148"/>
        <dbReference type="ChEBI" id="CHEBI:15377"/>
        <dbReference type="ChEBI" id="CHEBI:15378"/>
        <dbReference type="ChEBI" id="CHEBI:46858"/>
        <dbReference type="ChEBI" id="CHEBI:57865"/>
        <dbReference type="ChEBI" id="CHEBI:90602"/>
    </reaction>
</comment>
<evidence type="ECO:0000313" key="11">
    <source>
        <dbReference type="Proteomes" id="UP000298180"/>
    </source>
</evidence>
<comment type="caution">
    <text evidence="10">The sequence shown here is derived from an EMBL/GenBank/DDBJ whole genome shotgun (WGS) entry which is preliminary data.</text>
</comment>
<dbReference type="SUPFAM" id="SSF81593">
    <property type="entry name" value="Nucleotidyltransferase substrate binding subunit/domain"/>
    <property type="match status" value="1"/>
</dbReference>
<dbReference type="InterPro" id="IPR045865">
    <property type="entry name" value="ACT-like_dom_sf"/>
</dbReference>
<reference evidence="10 11" key="1">
    <citation type="submission" date="2019-03" db="EMBL/GenBank/DDBJ databases">
        <title>Ramlibacter henchirensis DSM 14656, whole genome shotgun sequence.</title>
        <authorList>
            <person name="Zhang X."/>
            <person name="Feng G."/>
            <person name="Zhu H."/>
        </authorList>
    </citation>
    <scope>NUCLEOTIDE SEQUENCE [LARGE SCALE GENOMIC DNA]</scope>
    <source>
        <strain evidence="10 11">DSM 14656</strain>
    </source>
</reference>
<dbReference type="Pfam" id="PF01966">
    <property type="entry name" value="HD"/>
    <property type="match status" value="1"/>
</dbReference>
<dbReference type="Pfam" id="PF01842">
    <property type="entry name" value="ACT"/>
    <property type="match status" value="1"/>
</dbReference>
<comment type="cofactor">
    <cofactor evidence="7">
        <name>Mg(2+)</name>
        <dbReference type="ChEBI" id="CHEBI:18420"/>
    </cofactor>
</comment>
<dbReference type="EC" id="2.7.7.59" evidence="7"/>
<evidence type="ECO:0000256" key="1">
    <source>
        <dbReference type="ARBA" id="ARBA00022679"/>
    </source>
</evidence>
<dbReference type="NCBIfam" id="NF002837">
    <property type="entry name" value="PRK03059.1"/>
    <property type="match status" value="1"/>
</dbReference>
<comment type="function">
    <text evidence="7">Modifies, by uridylylation and deuridylylation, the PII regulatory proteins (GlnB and homologs), in response to the nitrogen status of the cell that GlnD senses through the glutamine level. Under low glutamine levels, catalyzes the conversion of the PII proteins and UTP to PII-UMP and PPi, while under higher glutamine levels, GlnD hydrolyzes PII-UMP to PII and UMP (deuridylylation). Thus, controls uridylylation state and activity of the PII proteins, and plays an important role in the regulation of nitrogen metabolism.</text>
</comment>
<dbReference type="PROSITE" id="PS51671">
    <property type="entry name" value="ACT"/>
    <property type="match status" value="2"/>
</dbReference>
<dbReference type="SUPFAM" id="SSF55021">
    <property type="entry name" value="ACT-like"/>
    <property type="match status" value="2"/>
</dbReference>
<keyword evidence="1 7" id="KW-0808">Transferase</keyword>
<dbReference type="RefSeq" id="WP_135265277.1">
    <property type="nucleotide sequence ID" value="NZ_SMLM01000003.1"/>
</dbReference>
<dbReference type="InterPro" id="IPR006674">
    <property type="entry name" value="HD_domain"/>
</dbReference>
<comment type="domain">
    <text evidence="7">Has four distinct domains: an N-terminal nucleotidyltransferase (NT) domain responsible for UTase activity, a central HD domain that encodes UR activity, and two C-terminal ACT domains that seem to have a role in glutamine sensing.</text>
</comment>
<comment type="caution">
    <text evidence="7">Lacks conserved residue(s) required for the propagation of feature annotation.</text>
</comment>
<dbReference type="GO" id="GO:0008773">
    <property type="term" value="F:[protein-PII] uridylyltransferase activity"/>
    <property type="evidence" value="ECO:0007669"/>
    <property type="project" value="UniProtKB-UniRule"/>
</dbReference>
<gene>
    <name evidence="7" type="primary">glnD</name>
    <name evidence="10" type="ORF">EZ313_21140</name>
</gene>
<dbReference type="CDD" id="cd04900">
    <property type="entry name" value="ACT_UUR-like_1"/>
    <property type="match status" value="1"/>
</dbReference>
<dbReference type="NCBIfam" id="TIGR01693">
    <property type="entry name" value="UTase_glnD"/>
    <property type="match status" value="1"/>
</dbReference>
<dbReference type="InterPro" id="IPR002912">
    <property type="entry name" value="ACT_dom"/>
</dbReference>
<comment type="activity regulation">
    <text evidence="7">Uridylyltransferase (UTase) activity is inhibited by glutamine, while glutamine activates uridylyl-removing (UR) activity.</text>
</comment>
<feature type="region of interest" description="Uridylyltransferase" evidence="7">
    <location>
        <begin position="1"/>
        <end position="339"/>
    </location>
</feature>
<evidence type="ECO:0000256" key="4">
    <source>
        <dbReference type="ARBA" id="ARBA00022801"/>
    </source>
</evidence>
<feature type="domain" description="HD" evidence="9">
    <location>
        <begin position="458"/>
        <end position="574"/>
    </location>
</feature>
<dbReference type="AlphaFoldDB" id="A0A4Z0BSF9"/>
<dbReference type="PROSITE" id="PS51831">
    <property type="entry name" value="HD"/>
    <property type="match status" value="1"/>
</dbReference>
<dbReference type="InterPro" id="IPR013546">
    <property type="entry name" value="PII_UdlTrfase/GS_AdlTrfase"/>
</dbReference>
<dbReference type="SUPFAM" id="SSF109604">
    <property type="entry name" value="HD-domain/PDEase-like"/>
    <property type="match status" value="1"/>
</dbReference>
<dbReference type="EC" id="3.1.4.-" evidence="7"/>
<evidence type="ECO:0000259" key="9">
    <source>
        <dbReference type="PROSITE" id="PS51831"/>
    </source>
</evidence>
<dbReference type="CDD" id="cd04899">
    <property type="entry name" value="ACT_ACR-UUR-like_2"/>
    <property type="match status" value="1"/>
</dbReference>
<dbReference type="EMBL" id="SMLM01000003">
    <property type="protein sequence ID" value="TFZ00939.1"/>
    <property type="molecule type" value="Genomic_DNA"/>
</dbReference>
<keyword evidence="11" id="KW-1185">Reference proteome</keyword>
<proteinExistence type="inferred from homology"/>
<keyword evidence="6 7" id="KW-0511">Multifunctional enzyme</keyword>
<dbReference type="Gene3D" id="3.30.460.10">
    <property type="entry name" value="Beta Polymerase, domain 2"/>
    <property type="match status" value="1"/>
</dbReference>
<dbReference type="Gene3D" id="1.10.3210.10">
    <property type="entry name" value="Hypothetical protein af1432"/>
    <property type="match status" value="1"/>
</dbReference>
<dbReference type="CDD" id="cd00077">
    <property type="entry name" value="HDc"/>
    <property type="match status" value="1"/>
</dbReference>